<keyword evidence="9" id="KW-1185">Reference proteome</keyword>
<evidence type="ECO:0000256" key="2">
    <source>
        <dbReference type="ARBA" id="ARBA00006462"/>
    </source>
</evidence>
<evidence type="ECO:0000256" key="5">
    <source>
        <dbReference type="ARBA" id="ARBA00022989"/>
    </source>
</evidence>
<dbReference type="GO" id="GO:0016263">
    <property type="term" value="F:glycoprotein-N-acetylgalactosamine 3-beta-galactosyltransferase activity"/>
    <property type="evidence" value="ECO:0007669"/>
    <property type="project" value="TreeGrafter"/>
</dbReference>
<dbReference type="InterPro" id="IPR026050">
    <property type="entry name" value="C1GALT1/C1GALT1_chp1"/>
</dbReference>
<evidence type="ECO:0000313" key="8">
    <source>
        <dbReference type="EMBL" id="KAJ8600665.1"/>
    </source>
</evidence>
<dbReference type="PANTHER" id="PTHR23033:SF14">
    <property type="entry name" value="GLYCOPROTEIN-N-ACETYLGALACTOSAMINE 3-BETA-GALACTOSYLTRANSFERASE 1-RELATED"/>
    <property type="match status" value="1"/>
</dbReference>
<keyword evidence="5" id="KW-1133">Transmembrane helix</keyword>
<dbReference type="Gene3D" id="3.90.550.50">
    <property type="match status" value="1"/>
</dbReference>
<protein>
    <recommendedName>
        <fullName evidence="10">N-acetylgalactosaminide beta-1,3-galactosyltransferase</fullName>
    </recommendedName>
</protein>
<comment type="caution">
    <text evidence="8">The sequence shown here is derived from an EMBL/GenBank/DDBJ whole genome shotgun (WGS) entry which is preliminary data.</text>
</comment>
<evidence type="ECO:0008006" key="10">
    <source>
        <dbReference type="Google" id="ProtNLM"/>
    </source>
</evidence>
<name>A0AAD7U9G3_9STRA</name>
<dbReference type="GO" id="GO:0016020">
    <property type="term" value="C:membrane"/>
    <property type="evidence" value="ECO:0007669"/>
    <property type="project" value="UniProtKB-SubCell"/>
</dbReference>
<comment type="subcellular location">
    <subcellularLocation>
        <location evidence="1">Membrane</location>
        <topology evidence="1">Single-pass type II membrane protein</topology>
    </subcellularLocation>
</comment>
<dbReference type="EMBL" id="JAQMWT010000484">
    <property type="protein sequence ID" value="KAJ8600665.1"/>
    <property type="molecule type" value="Genomic_DNA"/>
</dbReference>
<dbReference type="AlphaFoldDB" id="A0AAD7U9G3"/>
<evidence type="ECO:0000256" key="4">
    <source>
        <dbReference type="ARBA" id="ARBA00022968"/>
    </source>
</evidence>
<accession>A0AAD7U9G3</accession>
<evidence type="ECO:0000256" key="3">
    <source>
        <dbReference type="ARBA" id="ARBA00022692"/>
    </source>
</evidence>
<feature type="region of interest" description="Disordered" evidence="7">
    <location>
        <begin position="1"/>
        <end position="22"/>
    </location>
</feature>
<keyword evidence="4" id="KW-0735">Signal-anchor</keyword>
<comment type="similarity">
    <text evidence="2">Belongs to the glycosyltransferase 31 family. Beta3-Gal-T subfamily.</text>
</comment>
<organism evidence="8 9">
    <name type="scientific">Chrysophaeum taylorii</name>
    <dbReference type="NCBI Taxonomy" id="2483200"/>
    <lineage>
        <taxon>Eukaryota</taxon>
        <taxon>Sar</taxon>
        <taxon>Stramenopiles</taxon>
        <taxon>Ochrophyta</taxon>
        <taxon>Pelagophyceae</taxon>
        <taxon>Pelagomonadales</taxon>
        <taxon>Pelagomonadaceae</taxon>
        <taxon>Chrysophaeum</taxon>
    </lineage>
</organism>
<keyword evidence="3" id="KW-0812">Transmembrane</keyword>
<keyword evidence="6" id="KW-0472">Membrane</keyword>
<dbReference type="PANTHER" id="PTHR23033">
    <property type="entry name" value="BETA1,3-GALACTOSYLTRANSFERASE"/>
    <property type="match status" value="1"/>
</dbReference>
<reference evidence="8" key="1">
    <citation type="submission" date="2023-01" db="EMBL/GenBank/DDBJ databases">
        <title>Metagenome sequencing of chrysophaentin producing Chrysophaeum taylorii.</title>
        <authorList>
            <person name="Davison J."/>
            <person name="Bewley C."/>
        </authorList>
    </citation>
    <scope>NUCLEOTIDE SEQUENCE</scope>
    <source>
        <strain evidence="8">NIES-1699</strain>
    </source>
</reference>
<evidence type="ECO:0000313" key="9">
    <source>
        <dbReference type="Proteomes" id="UP001230188"/>
    </source>
</evidence>
<evidence type="ECO:0000256" key="6">
    <source>
        <dbReference type="ARBA" id="ARBA00023136"/>
    </source>
</evidence>
<gene>
    <name evidence="8" type="ORF">CTAYLR_007429</name>
</gene>
<sequence>MPPFRAPRVDATAMRSSRAPPLPAEACADHRRAVPVHAKALDLITVETALATDPSLLCIIYTYGKNHPAAKVATETWLPYCDGALVLSDVNDTDVRAVAVPHEGPEEYQNIWQKTRANWRYVSEYYLDDFDYFVFGGDDMFVLADNLKRYLASPEVDDRNARGDPLFLGRRFKQNNNWDRLFNSGGAGYVLNRPALKLLYDSFDHPDCQPHLKGFWEDVMVAQCLRKRSGGNLLPYDTRDLAGRERFHPFTPGQHLTYRARPDSRDWYVRYSIDLKQGPECCSTQSVAYHYIKPDLMRHMDALLFRCPRASIEKPRRPP</sequence>
<dbReference type="Proteomes" id="UP001230188">
    <property type="component" value="Unassembled WGS sequence"/>
</dbReference>
<proteinExistence type="inferred from homology"/>
<evidence type="ECO:0000256" key="1">
    <source>
        <dbReference type="ARBA" id="ARBA00004606"/>
    </source>
</evidence>
<evidence type="ECO:0000256" key="7">
    <source>
        <dbReference type="SAM" id="MobiDB-lite"/>
    </source>
</evidence>